<gene>
    <name evidence="1" type="ORF">AK812_SmicGene43149</name>
</gene>
<evidence type="ECO:0000313" key="2">
    <source>
        <dbReference type="Proteomes" id="UP000186817"/>
    </source>
</evidence>
<comment type="caution">
    <text evidence="1">The sequence shown here is derived from an EMBL/GenBank/DDBJ whole genome shotgun (WGS) entry which is preliminary data.</text>
</comment>
<dbReference type="Proteomes" id="UP000186817">
    <property type="component" value="Unassembled WGS sequence"/>
</dbReference>
<accession>A0A1Q9C1R1</accession>
<keyword evidence="2" id="KW-1185">Reference proteome</keyword>
<protein>
    <submittedName>
        <fullName evidence="1">Uncharacterized protein</fullName>
    </submittedName>
</protein>
<dbReference type="EMBL" id="LSRX01001899">
    <property type="protein sequence ID" value="OLP76856.1"/>
    <property type="molecule type" value="Genomic_DNA"/>
</dbReference>
<dbReference type="AlphaFoldDB" id="A0A1Q9C1R1"/>
<proteinExistence type="predicted"/>
<evidence type="ECO:0000313" key="1">
    <source>
        <dbReference type="EMBL" id="OLP76856.1"/>
    </source>
</evidence>
<sequence length="356" mass="39458">MDVHSKLLKDPLAVVETLKLEDHFGTRSFLHKMSGLHAPTKPPTAQMRLWVLTRCSDQIFNDETRFNVDFSNGTLGGDKTHIGYVQLFQLKWDVPSCSASWDELADGGRRPWLFLPCPNRISHTPGVPTLELVLPSRVAETLAAAHANRAMAVPVWRPRRESAAKLVHELQSASLLRAMNVDGVQAAVDTILVSPVARAGGAQPHADRVPSTALEQAAKRKRLHTYPELAVARRCKLVVLAMEVGGRFGPEAVAFLRQFWLVRASPPARLRPAVQRAFCTVGRACVADGNIEAQLLQEHSLLPDLQRAWLLLTMRASPHTDHFLCTLLPHFSASYAHGHDDAVWQCLFALVGEEER</sequence>
<organism evidence="1 2">
    <name type="scientific">Symbiodinium microadriaticum</name>
    <name type="common">Dinoflagellate</name>
    <name type="synonym">Zooxanthella microadriatica</name>
    <dbReference type="NCBI Taxonomy" id="2951"/>
    <lineage>
        <taxon>Eukaryota</taxon>
        <taxon>Sar</taxon>
        <taxon>Alveolata</taxon>
        <taxon>Dinophyceae</taxon>
        <taxon>Suessiales</taxon>
        <taxon>Symbiodiniaceae</taxon>
        <taxon>Symbiodinium</taxon>
    </lineage>
</organism>
<reference evidence="1 2" key="1">
    <citation type="submission" date="2016-02" db="EMBL/GenBank/DDBJ databases">
        <title>Genome analysis of coral dinoflagellate symbionts highlights evolutionary adaptations to a symbiotic lifestyle.</title>
        <authorList>
            <person name="Aranda M."/>
            <person name="Li Y."/>
            <person name="Liew Y.J."/>
            <person name="Baumgarten S."/>
            <person name="Simakov O."/>
            <person name="Wilson M."/>
            <person name="Piel J."/>
            <person name="Ashoor H."/>
            <person name="Bougouffa S."/>
            <person name="Bajic V.B."/>
            <person name="Ryu T."/>
            <person name="Ravasi T."/>
            <person name="Bayer T."/>
            <person name="Micklem G."/>
            <person name="Kim H."/>
            <person name="Bhak J."/>
            <person name="Lajeunesse T.C."/>
            <person name="Voolstra C.R."/>
        </authorList>
    </citation>
    <scope>NUCLEOTIDE SEQUENCE [LARGE SCALE GENOMIC DNA]</scope>
    <source>
        <strain evidence="1 2">CCMP2467</strain>
    </source>
</reference>
<name>A0A1Q9C1R1_SYMMI</name>